<comment type="catalytic activity">
    <reaction evidence="8 9">
        <text>(6S)-NADPHX + ATP = ADP + phosphate + NADPH + H(+)</text>
        <dbReference type="Rhea" id="RHEA:32231"/>
        <dbReference type="ChEBI" id="CHEBI:15378"/>
        <dbReference type="ChEBI" id="CHEBI:30616"/>
        <dbReference type="ChEBI" id="CHEBI:43474"/>
        <dbReference type="ChEBI" id="CHEBI:57783"/>
        <dbReference type="ChEBI" id="CHEBI:64076"/>
        <dbReference type="ChEBI" id="CHEBI:456216"/>
        <dbReference type="EC" id="4.2.1.93"/>
    </reaction>
</comment>
<dbReference type="Pfam" id="PF01256">
    <property type="entry name" value="Carb_kinase"/>
    <property type="match status" value="1"/>
</dbReference>
<dbReference type="Proteomes" id="UP000029964">
    <property type="component" value="Unassembled WGS sequence"/>
</dbReference>
<sequence length="347" mass="36782">MSARDTVPEMSAATRGVLAKVRRMVPPMLDKFHKGQLGRIGVIGGSEDYTGAPYFSAMASARLGCDMSHVICTPGAGAVIKTYSPNLMVHPLMRQEPKPHEAALAENIDVNPETVASPIIDMLSRLHVLVVGPGLGRDPLMQATVAKVIRAARDKGMPVVVDADALQIVQNEPDIFKGYREAVLTPNVAEFKRLCDALKINVESSGGGKETTKVEALAKALGGVTIIEKGGKDSISNGETTLASDLQGGKKRSGGQGDTLTGSVATFLGWRKAYMDGLWDVGEDKLSPEEMIGLAAFGGSSITRECSRLAFLKKGRSLQASDLTDEVHNAFMNLFGDVDGDAGSSRL</sequence>
<evidence type="ECO:0000256" key="1">
    <source>
        <dbReference type="ARBA" id="ARBA00022490"/>
    </source>
</evidence>
<comment type="cofactor">
    <cofactor evidence="9">
        <name>Mg(2+)</name>
        <dbReference type="ChEBI" id="CHEBI:18420"/>
    </cofactor>
</comment>
<dbReference type="PANTHER" id="PTHR12592">
    <property type="entry name" value="ATP-DEPENDENT (S)-NAD(P)H-HYDRATE DEHYDRATASE FAMILY MEMBER"/>
    <property type="match status" value="1"/>
</dbReference>
<keyword evidence="1 9" id="KW-0963">Cytoplasm</keyword>
<dbReference type="HOGENOM" id="CLU_030651_0_0_1"/>
<evidence type="ECO:0000256" key="7">
    <source>
        <dbReference type="ARBA" id="ARBA00023239"/>
    </source>
</evidence>
<organism evidence="11 12">
    <name type="scientific">Hapsidospora chrysogenum (strain ATCC 11550 / CBS 779.69 / DSM 880 / IAM 14645 / JCM 23072 / IMI 49137)</name>
    <name type="common">Acremonium chrysogenum</name>
    <dbReference type="NCBI Taxonomy" id="857340"/>
    <lineage>
        <taxon>Eukaryota</taxon>
        <taxon>Fungi</taxon>
        <taxon>Dikarya</taxon>
        <taxon>Ascomycota</taxon>
        <taxon>Pezizomycotina</taxon>
        <taxon>Sordariomycetes</taxon>
        <taxon>Hypocreomycetidae</taxon>
        <taxon>Hypocreales</taxon>
        <taxon>Bionectriaceae</taxon>
        <taxon>Hapsidospora</taxon>
    </lineage>
</organism>
<comment type="function">
    <text evidence="9">Catalyzes the dehydration of the S-form of NAD(P)HX at the expense of ATP, which is converted to ADP. Together with NAD(P)HX epimerase, which catalyzes the epimerization of the S- and R-forms, the enzyme allows the repair of both epimers of NAD(P)HX, a damaged form of NAD(P)H that is a result of enzymatic or heat-dependent hydration.</text>
</comment>
<evidence type="ECO:0000256" key="3">
    <source>
        <dbReference type="ARBA" id="ARBA00022741"/>
    </source>
</evidence>
<dbReference type="GO" id="GO:0046496">
    <property type="term" value="P:nicotinamide nucleotide metabolic process"/>
    <property type="evidence" value="ECO:0007669"/>
    <property type="project" value="UniProtKB-UniRule"/>
</dbReference>
<dbReference type="GO" id="GO:0005737">
    <property type="term" value="C:cytoplasm"/>
    <property type="evidence" value="ECO:0007669"/>
    <property type="project" value="UniProtKB-SubCell"/>
</dbReference>
<dbReference type="STRING" id="857340.A0A086SYW6"/>
<dbReference type="Gene3D" id="3.40.1190.20">
    <property type="match status" value="1"/>
</dbReference>
<evidence type="ECO:0000256" key="5">
    <source>
        <dbReference type="ARBA" id="ARBA00022857"/>
    </source>
</evidence>
<evidence type="ECO:0000259" key="10">
    <source>
        <dbReference type="PROSITE" id="PS51383"/>
    </source>
</evidence>
<gene>
    <name evidence="11" type="ORF">ACRE_069620</name>
</gene>
<dbReference type="EMBL" id="JPKY01000098">
    <property type="protein sequence ID" value="KFH42298.1"/>
    <property type="molecule type" value="Genomic_DNA"/>
</dbReference>
<protein>
    <recommendedName>
        <fullName evidence="9">ATP-dependent (S)-NAD(P)H-hydrate dehydratase</fullName>
        <ecNumber evidence="9">4.2.1.93</ecNumber>
    </recommendedName>
    <alternativeName>
        <fullName evidence="9">ATP-dependent NAD(P)HX dehydratase</fullName>
    </alternativeName>
</protein>
<keyword evidence="7 9" id="KW-0456">Lyase</keyword>
<dbReference type="PANTHER" id="PTHR12592:SF0">
    <property type="entry name" value="ATP-DEPENDENT (S)-NAD(P)H-HYDRATE DEHYDRATASE"/>
    <property type="match status" value="1"/>
</dbReference>
<feature type="binding site" evidence="9">
    <location>
        <position position="258"/>
    </location>
    <ligand>
        <name>(6S)-NADPHX</name>
        <dbReference type="ChEBI" id="CHEBI:64076"/>
    </ligand>
</feature>
<feature type="binding site" evidence="9">
    <location>
        <begin position="187"/>
        <end position="193"/>
    </location>
    <ligand>
        <name>(6S)-NADPHX</name>
        <dbReference type="ChEBI" id="CHEBI:64076"/>
    </ligand>
</feature>
<dbReference type="PROSITE" id="PS01050">
    <property type="entry name" value="YJEF_C_2"/>
    <property type="match status" value="1"/>
</dbReference>
<feature type="binding site" evidence="9">
    <location>
        <begin position="229"/>
        <end position="233"/>
    </location>
    <ligand>
        <name>ATP</name>
        <dbReference type="ChEBI" id="CHEBI:30616"/>
    </ligand>
</feature>
<comment type="caution">
    <text evidence="11">The sequence shown here is derived from an EMBL/GenBank/DDBJ whole genome shotgun (WGS) entry which is preliminary data.</text>
</comment>
<evidence type="ECO:0000313" key="12">
    <source>
        <dbReference type="Proteomes" id="UP000029964"/>
    </source>
</evidence>
<dbReference type="FunFam" id="3.40.1190.20:FF:000043">
    <property type="entry name" value="ATP-dependent (S)-NAD(P)H-hydrate dehydratase"/>
    <property type="match status" value="1"/>
</dbReference>
<keyword evidence="12" id="KW-1185">Reference proteome</keyword>
<dbReference type="InterPro" id="IPR029056">
    <property type="entry name" value="Ribokinase-like"/>
</dbReference>
<feature type="binding site" evidence="9">
    <location>
        <begin position="248"/>
        <end position="257"/>
    </location>
    <ligand>
        <name>ATP</name>
        <dbReference type="ChEBI" id="CHEBI:30616"/>
    </ligand>
</feature>
<evidence type="ECO:0000256" key="9">
    <source>
        <dbReference type="HAMAP-Rule" id="MF_03157"/>
    </source>
</evidence>
<dbReference type="InterPro" id="IPR000631">
    <property type="entry name" value="CARKD"/>
</dbReference>
<evidence type="ECO:0000256" key="4">
    <source>
        <dbReference type="ARBA" id="ARBA00022840"/>
    </source>
</evidence>
<dbReference type="GO" id="GO:0047453">
    <property type="term" value="F:ATP-dependent NAD(P)H-hydrate dehydratase activity"/>
    <property type="evidence" value="ECO:0007669"/>
    <property type="project" value="UniProtKB-UniRule"/>
</dbReference>
<keyword evidence="3 9" id="KW-0547">Nucleotide-binding</keyword>
<dbReference type="AlphaFoldDB" id="A0A086SYW6"/>
<accession>A0A086SYW6</accession>
<proteinExistence type="inferred from homology"/>
<dbReference type="InterPro" id="IPR017953">
    <property type="entry name" value="Carbohydrate_kinase_pred_CS"/>
</dbReference>
<feature type="binding site" evidence="9">
    <location>
        <position position="134"/>
    </location>
    <ligand>
        <name>(6S)-NADPHX</name>
        <dbReference type="ChEBI" id="CHEBI:64076"/>
    </ligand>
</feature>
<comment type="subcellular location">
    <subcellularLocation>
        <location evidence="9">Cytoplasm</location>
    </subcellularLocation>
</comment>
<dbReference type="GO" id="GO:0110051">
    <property type="term" value="P:metabolite repair"/>
    <property type="evidence" value="ECO:0007669"/>
    <property type="project" value="TreeGrafter"/>
</dbReference>
<keyword evidence="5" id="KW-0521">NADP</keyword>
<keyword evidence="2 9" id="KW-0597">Phosphoprotein</keyword>
<name>A0A086SYW6_HAPC1</name>
<dbReference type="NCBIfam" id="TIGR00196">
    <property type="entry name" value="yjeF_cterm"/>
    <property type="match status" value="1"/>
</dbReference>
<dbReference type="EC" id="4.2.1.93" evidence="9"/>
<dbReference type="PROSITE" id="PS51383">
    <property type="entry name" value="YJEF_C_3"/>
    <property type="match status" value="1"/>
</dbReference>
<evidence type="ECO:0000256" key="8">
    <source>
        <dbReference type="ARBA" id="ARBA00047472"/>
    </source>
</evidence>
<evidence type="ECO:0000313" key="11">
    <source>
        <dbReference type="EMBL" id="KFH42298.1"/>
    </source>
</evidence>
<dbReference type="OrthoDB" id="8110916at2759"/>
<dbReference type="GO" id="GO:0005524">
    <property type="term" value="F:ATP binding"/>
    <property type="evidence" value="ECO:0007669"/>
    <property type="project" value="UniProtKB-KW"/>
</dbReference>
<keyword evidence="6 9" id="KW-0520">NAD</keyword>
<keyword evidence="4 9" id="KW-0067">ATP-binding</keyword>
<feature type="domain" description="YjeF C-terminal" evidence="10">
    <location>
        <begin position="17"/>
        <end position="334"/>
    </location>
</feature>
<dbReference type="SUPFAM" id="SSF53613">
    <property type="entry name" value="Ribokinase-like"/>
    <property type="match status" value="1"/>
</dbReference>
<comment type="catalytic activity">
    <reaction evidence="9">
        <text>(6S)-NADHX + ATP = ADP + phosphate + NADH + H(+)</text>
        <dbReference type="Rhea" id="RHEA:19017"/>
        <dbReference type="ChEBI" id="CHEBI:15378"/>
        <dbReference type="ChEBI" id="CHEBI:30616"/>
        <dbReference type="ChEBI" id="CHEBI:43474"/>
        <dbReference type="ChEBI" id="CHEBI:57945"/>
        <dbReference type="ChEBI" id="CHEBI:64074"/>
        <dbReference type="ChEBI" id="CHEBI:456216"/>
        <dbReference type="EC" id="4.2.1.93"/>
    </reaction>
</comment>
<comment type="similarity">
    <text evidence="9">Belongs to the NnrD/CARKD family.</text>
</comment>
<evidence type="ECO:0000256" key="2">
    <source>
        <dbReference type="ARBA" id="ARBA00022553"/>
    </source>
</evidence>
<dbReference type="HAMAP" id="MF_01965">
    <property type="entry name" value="NADHX_dehydratase"/>
    <property type="match status" value="1"/>
</dbReference>
<dbReference type="CDD" id="cd01171">
    <property type="entry name" value="YXKO-related"/>
    <property type="match status" value="1"/>
</dbReference>
<evidence type="ECO:0000256" key="6">
    <source>
        <dbReference type="ARBA" id="ARBA00023027"/>
    </source>
</evidence>
<reference evidence="12" key="1">
    <citation type="journal article" date="2014" name="Genome Announc.">
        <title>Genome sequence and annotation of Acremonium chrysogenum, producer of the beta-lactam antibiotic cephalosporin C.</title>
        <authorList>
            <person name="Terfehr D."/>
            <person name="Dahlmann T.A."/>
            <person name="Specht T."/>
            <person name="Zadra I."/>
            <person name="Kuernsteiner H."/>
            <person name="Kueck U."/>
        </authorList>
    </citation>
    <scope>NUCLEOTIDE SEQUENCE [LARGE SCALE GENOMIC DNA]</scope>
    <source>
        <strain evidence="12">ATCC 11550 / CBS 779.69 / DSM 880 / IAM 14645 / JCM 23072 / IMI 49137</strain>
    </source>
</reference>